<organism evidence="1 2">
    <name type="scientific">Cymbomonas tetramitiformis</name>
    <dbReference type="NCBI Taxonomy" id="36881"/>
    <lineage>
        <taxon>Eukaryota</taxon>
        <taxon>Viridiplantae</taxon>
        <taxon>Chlorophyta</taxon>
        <taxon>Pyramimonadophyceae</taxon>
        <taxon>Pyramimonadales</taxon>
        <taxon>Pyramimonadaceae</taxon>
        <taxon>Cymbomonas</taxon>
    </lineage>
</organism>
<proteinExistence type="predicted"/>
<comment type="caution">
    <text evidence="1">The sequence shown here is derived from an EMBL/GenBank/DDBJ whole genome shotgun (WGS) entry which is preliminary data.</text>
</comment>
<dbReference type="Proteomes" id="UP001190700">
    <property type="component" value="Unassembled WGS sequence"/>
</dbReference>
<reference evidence="1 2" key="1">
    <citation type="journal article" date="2015" name="Genome Biol. Evol.">
        <title>Comparative Genomics of a Bacterivorous Green Alga Reveals Evolutionary Causalities and Consequences of Phago-Mixotrophic Mode of Nutrition.</title>
        <authorList>
            <person name="Burns J.A."/>
            <person name="Paasch A."/>
            <person name="Narechania A."/>
            <person name="Kim E."/>
        </authorList>
    </citation>
    <scope>NUCLEOTIDE SEQUENCE [LARGE SCALE GENOMIC DNA]</scope>
    <source>
        <strain evidence="1 2">PLY_AMNH</strain>
    </source>
</reference>
<sequence>MGHLEDPVAPEQLREDFRNSVNVNEGQRIFRKLTPVQGSTRVRTEQDSKRFINDLVPGSAWERRAVRLGGEVGRLATQHLGIGPLQVRSGPMTRTALTTIAGAEI</sequence>
<accession>A0AAE0EV45</accession>
<keyword evidence="2" id="KW-1185">Reference proteome</keyword>
<dbReference type="EMBL" id="LGRX02033311">
    <property type="protein sequence ID" value="KAK3241791.1"/>
    <property type="molecule type" value="Genomic_DNA"/>
</dbReference>
<evidence type="ECO:0000313" key="1">
    <source>
        <dbReference type="EMBL" id="KAK3241791.1"/>
    </source>
</evidence>
<evidence type="ECO:0000313" key="2">
    <source>
        <dbReference type="Proteomes" id="UP001190700"/>
    </source>
</evidence>
<protein>
    <submittedName>
        <fullName evidence="1">Uncharacterized protein</fullName>
    </submittedName>
</protein>
<name>A0AAE0EV45_9CHLO</name>
<gene>
    <name evidence="1" type="ORF">CYMTET_48475</name>
</gene>
<dbReference type="AlphaFoldDB" id="A0AAE0EV45"/>